<evidence type="ECO:0000256" key="8">
    <source>
        <dbReference type="ARBA" id="ARBA00023136"/>
    </source>
</evidence>
<evidence type="ECO:0000259" key="10">
    <source>
        <dbReference type="PROSITE" id="PS50893"/>
    </source>
</evidence>
<dbReference type="GO" id="GO:0005778">
    <property type="term" value="C:peroxisomal membrane"/>
    <property type="evidence" value="ECO:0007669"/>
    <property type="project" value="UniProtKB-SubCell"/>
</dbReference>
<dbReference type="STRING" id="1890364.A0A2P6MU74"/>
<dbReference type="AlphaFoldDB" id="A0A2P6MU74"/>
<evidence type="ECO:0000256" key="5">
    <source>
        <dbReference type="ARBA" id="ARBA00022741"/>
    </source>
</evidence>
<keyword evidence="6" id="KW-0067">ATP-binding</keyword>
<comment type="caution">
    <text evidence="11">The sequence shown here is derived from an EMBL/GenBank/DDBJ whole genome shotgun (WGS) entry which is preliminary data.</text>
</comment>
<dbReference type="PROSITE" id="PS00211">
    <property type="entry name" value="ABC_TRANSPORTER_1"/>
    <property type="match status" value="1"/>
</dbReference>
<feature type="transmembrane region" description="Helical" evidence="9">
    <location>
        <begin position="102"/>
        <end position="122"/>
    </location>
</feature>
<dbReference type="GO" id="GO:0140359">
    <property type="term" value="F:ABC-type transporter activity"/>
    <property type="evidence" value="ECO:0007669"/>
    <property type="project" value="InterPro"/>
</dbReference>
<evidence type="ECO:0000313" key="12">
    <source>
        <dbReference type="Proteomes" id="UP000241769"/>
    </source>
</evidence>
<sequence length="697" mass="78661">MGGQSKLLPPTWVTFLKTITANKLKFNGVLGVVISGSIVVAFVNYRRKKQEAALIHAIGRRAQPAENKDNKRARVAVNTVFFRRLLNILKICIPKFYCKETFYATILTVLLVSRTILSVMIAENTGLIAEAMVSRDWQAFAEGVLHGLKYTTSVLSLLFRRRLTMHVNNEYLRGVNFYKACNLGGDSRIDSADQRVTADIEKFSTAISELYTSLSKPTLDVILFTKKLSSITGWQGPMLMYAYFFVSGVIKKFVMPPLGRLTAIESELEGSYRTAHQRLISNSEEIAFYDGSSKEKTILNQLFINIFRHSSYVYYLKCLIGVFDGLLMKYWASIVGYAVMASPMLFGTGSSSRSPTELTNDYIRNSSYLMGLATAVGQLVLVGNKITSLAGNTSRVSELLEMVKYLDKVGNEPFEVKEESHAVMAEQEKEQFEKASENEREFLIQWKARIDQLRERLSAQDGGRRNTASDKGGKVILGNKIEFDHVDIVSPEGKLLVKDLCFEVPPGRNVMVTGPNGSGKSSLFRVVGELWPLHNGRMIKPRNNDFLFVPQKPYQVLGTLRDQIIYPDTPTQMAQAGITDADLQSLLDLVDPSHTISNQWQMDEVKDWIQTFSGGQKQRVAMARLFYHKPQFAILDECTSAVSEEVEGKIYETCKQLGITLFTVSHRRVLQRYHDYQLRFDGSGGYEWTKINHEEDK</sequence>
<dbReference type="GO" id="GO:0005524">
    <property type="term" value="F:ATP binding"/>
    <property type="evidence" value="ECO:0007669"/>
    <property type="project" value="UniProtKB-KW"/>
</dbReference>
<evidence type="ECO:0000256" key="6">
    <source>
        <dbReference type="ARBA" id="ARBA00022840"/>
    </source>
</evidence>
<dbReference type="GO" id="GO:0016887">
    <property type="term" value="F:ATP hydrolysis activity"/>
    <property type="evidence" value="ECO:0007669"/>
    <property type="project" value="InterPro"/>
</dbReference>
<protein>
    <submittedName>
        <fullName evidence="11">ABC transporter D family protein</fullName>
    </submittedName>
</protein>
<gene>
    <name evidence="11" type="ORF">PROFUN_15883</name>
</gene>
<evidence type="ECO:0000256" key="2">
    <source>
        <dbReference type="ARBA" id="ARBA00008575"/>
    </source>
</evidence>
<evidence type="ECO:0000313" key="11">
    <source>
        <dbReference type="EMBL" id="PRP75262.1"/>
    </source>
</evidence>
<feature type="domain" description="ABC transporter" evidence="10">
    <location>
        <begin position="481"/>
        <end position="697"/>
    </location>
</feature>
<dbReference type="FunCoup" id="A0A2P6MU74">
    <property type="interactions" value="275"/>
</dbReference>
<dbReference type="InterPro" id="IPR017871">
    <property type="entry name" value="ABC_transporter-like_CS"/>
</dbReference>
<comment type="similarity">
    <text evidence="2">Belongs to the ABC transporter superfamily. ABCD family. Peroxisomal fatty acyl CoA transporter (TC 3.A.1.203) subfamily.</text>
</comment>
<keyword evidence="4 9" id="KW-0812">Transmembrane</keyword>
<dbReference type="PROSITE" id="PS50893">
    <property type="entry name" value="ABC_TRANSPORTER_2"/>
    <property type="match status" value="1"/>
</dbReference>
<dbReference type="SMART" id="SM00382">
    <property type="entry name" value="AAA"/>
    <property type="match status" value="1"/>
</dbReference>
<dbReference type="GO" id="GO:0042760">
    <property type="term" value="P:very long-chain fatty acid catabolic process"/>
    <property type="evidence" value="ECO:0007669"/>
    <property type="project" value="TreeGrafter"/>
</dbReference>
<evidence type="ECO:0000256" key="3">
    <source>
        <dbReference type="ARBA" id="ARBA00022448"/>
    </source>
</evidence>
<name>A0A2P6MU74_9EUKA</name>
<dbReference type="PANTHER" id="PTHR11384:SF67">
    <property type="entry name" value="ATP-BINDING CASSETTE SUB-FAMILY D MEMBER 1"/>
    <property type="match status" value="1"/>
</dbReference>
<dbReference type="InterPro" id="IPR027417">
    <property type="entry name" value="P-loop_NTPase"/>
</dbReference>
<dbReference type="Gene3D" id="3.40.50.300">
    <property type="entry name" value="P-loop containing nucleotide triphosphate hydrolases"/>
    <property type="match status" value="1"/>
</dbReference>
<dbReference type="CDD" id="cd03223">
    <property type="entry name" value="ABCD_peroxisomal_ALDP"/>
    <property type="match status" value="1"/>
</dbReference>
<dbReference type="Pfam" id="PF06472">
    <property type="entry name" value="ABC_membrane_2"/>
    <property type="match status" value="1"/>
</dbReference>
<proteinExistence type="inferred from homology"/>
<comment type="subcellular location">
    <subcellularLocation>
        <location evidence="1">Peroxisome membrane</location>
        <topology evidence="1">Multi-pass membrane protein</topology>
    </subcellularLocation>
</comment>
<dbReference type="GO" id="GO:0007031">
    <property type="term" value="P:peroxisome organization"/>
    <property type="evidence" value="ECO:0007669"/>
    <property type="project" value="TreeGrafter"/>
</dbReference>
<organism evidence="11 12">
    <name type="scientific">Planoprotostelium fungivorum</name>
    <dbReference type="NCBI Taxonomy" id="1890364"/>
    <lineage>
        <taxon>Eukaryota</taxon>
        <taxon>Amoebozoa</taxon>
        <taxon>Evosea</taxon>
        <taxon>Variosea</taxon>
        <taxon>Cavosteliida</taxon>
        <taxon>Cavosteliaceae</taxon>
        <taxon>Planoprotostelium</taxon>
    </lineage>
</organism>
<dbReference type="FunFam" id="3.40.50.300:FF:000636">
    <property type="entry name" value="ATP-binding cassette sub-family D member 3"/>
    <property type="match status" value="1"/>
</dbReference>
<evidence type="ECO:0000256" key="1">
    <source>
        <dbReference type="ARBA" id="ARBA00004585"/>
    </source>
</evidence>
<dbReference type="Proteomes" id="UP000241769">
    <property type="component" value="Unassembled WGS sequence"/>
</dbReference>
<dbReference type="GO" id="GO:0005324">
    <property type="term" value="F:long-chain fatty acid transmembrane transporter activity"/>
    <property type="evidence" value="ECO:0007669"/>
    <property type="project" value="TreeGrafter"/>
</dbReference>
<keyword evidence="3" id="KW-0813">Transport</keyword>
<dbReference type="SUPFAM" id="SSF90123">
    <property type="entry name" value="ABC transporter transmembrane region"/>
    <property type="match status" value="1"/>
</dbReference>
<dbReference type="InterPro" id="IPR050835">
    <property type="entry name" value="ABC_transporter_sub-D"/>
</dbReference>
<dbReference type="EMBL" id="MDYQ01000401">
    <property type="protein sequence ID" value="PRP75262.1"/>
    <property type="molecule type" value="Genomic_DNA"/>
</dbReference>
<reference evidence="11 12" key="1">
    <citation type="journal article" date="2018" name="Genome Biol. Evol.">
        <title>Multiple Roots of Fruiting Body Formation in Amoebozoa.</title>
        <authorList>
            <person name="Hillmann F."/>
            <person name="Forbes G."/>
            <person name="Novohradska S."/>
            <person name="Ferling I."/>
            <person name="Riege K."/>
            <person name="Groth M."/>
            <person name="Westermann M."/>
            <person name="Marz M."/>
            <person name="Spaller T."/>
            <person name="Winckler T."/>
            <person name="Schaap P."/>
            <person name="Glockner G."/>
        </authorList>
    </citation>
    <scope>NUCLEOTIDE SEQUENCE [LARGE SCALE GENOMIC DNA]</scope>
    <source>
        <strain evidence="11 12">Jena</strain>
    </source>
</reference>
<dbReference type="Pfam" id="PF00005">
    <property type="entry name" value="ABC_tran"/>
    <property type="match status" value="1"/>
</dbReference>
<keyword evidence="5" id="KW-0547">Nucleotide-binding</keyword>
<dbReference type="PANTHER" id="PTHR11384">
    <property type="entry name" value="ATP-BINDING CASSETTE, SUB-FAMILY D MEMBER"/>
    <property type="match status" value="1"/>
</dbReference>
<evidence type="ECO:0000256" key="4">
    <source>
        <dbReference type="ARBA" id="ARBA00022692"/>
    </source>
</evidence>
<keyword evidence="8 9" id="KW-0472">Membrane</keyword>
<dbReference type="SUPFAM" id="SSF52540">
    <property type="entry name" value="P-loop containing nucleoside triphosphate hydrolases"/>
    <property type="match status" value="1"/>
</dbReference>
<evidence type="ECO:0000256" key="7">
    <source>
        <dbReference type="ARBA" id="ARBA00022989"/>
    </source>
</evidence>
<dbReference type="OrthoDB" id="422637at2759"/>
<dbReference type="InterPro" id="IPR036640">
    <property type="entry name" value="ABC1_TM_sf"/>
</dbReference>
<dbReference type="GO" id="GO:0015910">
    <property type="term" value="P:long-chain fatty acid import into peroxisome"/>
    <property type="evidence" value="ECO:0007669"/>
    <property type="project" value="TreeGrafter"/>
</dbReference>
<dbReference type="InterPro" id="IPR003439">
    <property type="entry name" value="ABC_transporter-like_ATP-bd"/>
</dbReference>
<dbReference type="InterPro" id="IPR003593">
    <property type="entry name" value="AAA+_ATPase"/>
</dbReference>
<dbReference type="GO" id="GO:0006635">
    <property type="term" value="P:fatty acid beta-oxidation"/>
    <property type="evidence" value="ECO:0007669"/>
    <property type="project" value="TreeGrafter"/>
</dbReference>
<feature type="transmembrane region" description="Helical" evidence="9">
    <location>
        <begin position="26"/>
        <end position="45"/>
    </location>
</feature>
<evidence type="ECO:0000256" key="9">
    <source>
        <dbReference type="SAM" id="Phobius"/>
    </source>
</evidence>
<dbReference type="InterPro" id="IPR011527">
    <property type="entry name" value="ABC1_TM_dom"/>
</dbReference>
<accession>A0A2P6MU74</accession>
<dbReference type="InParanoid" id="A0A2P6MU74"/>
<keyword evidence="12" id="KW-1185">Reference proteome</keyword>
<keyword evidence="7 9" id="KW-1133">Transmembrane helix</keyword>